<dbReference type="EMBL" id="BJZV01000027">
    <property type="protein sequence ID" value="GEP12032.1"/>
    <property type="molecule type" value="Genomic_DNA"/>
</dbReference>
<dbReference type="Proteomes" id="UP000321750">
    <property type="component" value="Unassembled WGS sequence"/>
</dbReference>
<gene>
    <name evidence="1" type="ORF">MGN01_38770</name>
</gene>
<comment type="caution">
    <text evidence="1">The sequence shown here is derived from an EMBL/GenBank/DDBJ whole genome shotgun (WGS) entry which is preliminary data.</text>
</comment>
<dbReference type="InterPro" id="IPR011008">
    <property type="entry name" value="Dimeric_a/b-barrel"/>
</dbReference>
<evidence type="ECO:0000313" key="2">
    <source>
        <dbReference type="Proteomes" id="UP000321750"/>
    </source>
</evidence>
<sequence>MRGDAVLFSEMTPDASFEADFHDWYDNEHIPIRMDAPGFRSAQRYKRDGGPGYLAVYELASDEALRTPSYDVIKKQPSTRTRFMLDNVTGFTRYTARSIGIAEKAEHPDAFATAPVLYAVSFTVPKDGMAEFDAWNEEEHVPLLMRCGDWLQVRRFEVISGEPGTYTRLTLHYLRDKSALESPERAAARDTDWRKRLAKRSWFKGDYAVFEAFRPRQVGRFPEL</sequence>
<organism evidence="1 2">
    <name type="scientific">Methylobacterium gnaphalii</name>
    <dbReference type="NCBI Taxonomy" id="1010610"/>
    <lineage>
        <taxon>Bacteria</taxon>
        <taxon>Pseudomonadati</taxon>
        <taxon>Pseudomonadota</taxon>
        <taxon>Alphaproteobacteria</taxon>
        <taxon>Hyphomicrobiales</taxon>
        <taxon>Methylobacteriaceae</taxon>
        <taxon>Methylobacterium</taxon>
    </lineage>
</organism>
<dbReference type="AlphaFoldDB" id="A0A512JQ14"/>
<name>A0A512JQ14_9HYPH</name>
<dbReference type="RefSeq" id="WP_147048431.1">
    <property type="nucleotide sequence ID" value="NZ_BJZV01000027.1"/>
</dbReference>
<evidence type="ECO:0000313" key="1">
    <source>
        <dbReference type="EMBL" id="GEP12032.1"/>
    </source>
</evidence>
<accession>A0A512JQ14</accession>
<dbReference type="SUPFAM" id="SSF54909">
    <property type="entry name" value="Dimeric alpha+beta barrel"/>
    <property type="match status" value="2"/>
</dbReference>
<reference evidence="1 2" key="1">
    <citation type="submission" date="2019-07" db="EMBL/GenBank/DDBJ databases">
        <title>Whole genome shotgun sequence of Methylobacterium gnaphalii NBRC 107716.</title>
        <authorList>
            <person name="Hosoyama A."/>
            <person name="Uohara A."/>
            <person name="Ohji S."/>
            <person name="Ichikawa N."/>
        </authorList>
    </citation>
    <scope>NUCLEOTIDE SEQUENCE [LARGE SCALE GENOMIC DNA]</scope>
    <source>
        <strain evidence="1 2">NBRC 107716</strain>
    </source>
</reference>
<proteinExistence type="predicted"/>
<protein>
    <submittedName>
        <fullName evidence="1">Uncharacterized protein</fullName>
    </submittedName>
</protein>
<keyword evidence="2" id="KW-1185">Reference proteome</keyword>
<dbReference type="OrthoDB" id="3034735at2"/>